<feature type="region of interest" description="Disordered" evidence="1">
    <location>
        <begin position="39"/>
        <end position="71"/>
    </location>
</feature>
<sequence>MTKHYAVGRLFDVVSVFGSFLRLGKIAKSRAVAVFRDLKSSSSTQQTQPSSSHTNTISSPNSDTLMYDQRGTTKDIPFDIISQAQKL</sequence>
<evidence type="ECO:0000313" key="3">
    <source>
        <dbReference type="Proteomes" id="UP000663881"/>
    </source>
</evidence>
<comment type="caution">
    <text evidence="2">The sequence shown here is derived from an EMBL/GenBank/DDBJ whole genome shotgun (WGS) entry which is preliminary data.</text>
</comment>
<protein>
    <submittedName>
        <fullName evidence="2">Uncharacterized protein</fullName>
    </submittedName>
</protein>
<dbReference type="Proteomes" id="UP000663881">
    <property type="component" value="Unassembled WGS sequence"/>
</dbReference>
<evidence type="ECO:0000313" key="2">
    <source>
        <dbReference type="EMBL" id="CAF4210857.1"/>
    </source>
</evidence>
<accession>A0A820BQ61</accession>
<dbReference type="AlphaFoldDB" id="A0A820BQ61"/>
<feature type="compositionally biased region" description="Polar residues" evidence="1">
    <location>
        <begin position="55"/>
        <end position="64"/>
    </location>
</feature>
<reference evidence="2" key="1">
    <citation type="submission" date="2021-02" db="EMBL/GenBank/DDBJ databases">
        <authorList>
            <person name="Nowell W R."/>
        </authorList>
    </citation>
    <scope>NUCLEOTIDE SEQUENCE</scope>
</reference>
<feature type="compositionally biased region" description="Low complexity" evidence="1">
    <location>
        <begin position="40"/>
        <end position="54"/>
    </location>
</feature>
<name>A0A820BQ61_9BILA</name>
<proteinExistence type="predicted"/>
<evidence type="ECO:0000256" key="1">
    <source>
        <dbReference type="SAM" id="MobiDB-lite"/>
    </source>
</evidence>
<gene>
    <name evidence="2" type="ORF">OKA104_LOCUS41508</name>
</gene>
<organism evidence="2 3">
    <name type="scientific">Adineta steineri</name>
    <dbReference type="NCBI Taxonomy" id="433720"/>
    <lineage>
        <taxon>Eukaryota</taxon>
        <taxon>Metazoa</taxon>
        <taxon>Spiralia</taxon>
        <taxon>Gnathifera</taxon>
        <taxon>Rotifera</taxon>
        <taxon>Eurotatoria</taxon>
        <taxon>Bdelloidea</taxon>
        <taxon>Adinetida</taxon>
        <taxon>Adinetidae</taxon>
        <taxon>Adineta</taxon>
    </lineage>
</organism>
<dbReference type="EMBL" id="CAJOAY010009803">
    <property type="protein sequence ID" value="CAF4210857.1"/>
    <property type="molecule type" value="Genomic_DNA"/>
</dbReference>